<dbReference type="EC" id="1.1.5.3" evidence="3"/>
<dbReference type="SUPFAM" id="SSF51905">
    <property type="entry name" value="FAD/NAD(P)-binding domain"/>
    <property type="match status" value="1"/>
</dbReference>
<evidence type="ECO:0000259" key="1">
    <source>
        <dbReference type="Pfam" id="PF01266"/>
    </source>
</evidence>
<keyword evidence="3" id="KW-0560">Oxidoreductase</keyword>
<dbReference type="RefSeq" id="WP_210060359.1">
    <property type="nucleotide sequence ID" value="NZ_JAGGLJ010000004.1"/>
</dbReference>
<dbReference type="Gene3D" id="3.50.50.60">
    <property type="entry name" value="FAD/NAD(P)-binding domain"/>
    <property type="match status" value="1"/>
</dbReference>
<proteinExistence type="predicted"/>
<evidence type="ECO:0000259" key="2">
    <source>
        <dbReference type="Pfam" id="PF04324"/>
    </source>
</evidence>
<dbReference type="PANTHER" id="PTHR42720:SF1">
    <property type="entry name" value="GLYCEROL 3-PHOSPHATE OXIDASE"/>
    <property type="match status" value="1"/>
</dbReference>
<feature type="domain" description="FAD dependent oxidoreductase" evidence="1">
    <location>
        <begin position="8"/>
        <end position="362"/>
    </location>
</feature>
<gene>
    <name evidence="3" type="ORF">J2Z71_000579</name>
</gene>
<dbReference type="InterPro" id="IPR036188">
    <property type="entry name" value="FAD/NAD-bd_sf"/>
</dbReference>
<dbReference type="Pfam" id="PF01266">
    <property type="entry name" value="DAO"/>
    <property type="match status" value="1"/>
</dbReference>
<dbReference type="Proteomes" id="UP001519306">
    <property type="component" value="Unassembled WGS sequence"/>
</dbReference>
<name>A0ABS4KEJ2_9FIRM</name>
<reference evidence="3 4" key="1">
    <citation type="submission" date="2021-03" db="EMBL/GenBank/DDBJ databases">
        <title>Genomic Encyclopedia of Type Strains, Phase IV (KMG-IV): sequencing the most valuable type-strain genomes for metagenomic binning, comparative biology and taxonomic classification.</title>
        <authorList>
            <person name="Goeker M."/>
        </authorList>
    </citation>
    <scope>NUCLEOTIDE SEQUENCE [LARGE SCALE GENOMIC DNA]</scope>
    <source>
        <strain evidence="3 4">DSM 27563</strain>
    </source>
</reference>
<evidence type="ECO:0000313" key="3">
    <source>
        <dbReference type="EMBL" id="MBP2025054.1"/>
    </source>
</evidence>
<dbReference type="InterPro" id="IPR052745">
    <property type="entry name" value="G3P_Oxidase/Oxidoreductase"/>
</dbReference>
<dbReference type="EMBL" id="JAGGLJ010000004">
    <property type="protein sequence ID" value="MBP2025054.1"/>
    <property type="molecule type" value="Genomic_DNA"/>
</dbReference>
<protein>
    <submittedName>
        <fullName evidence="3">Glycerol-3-phosphate dehydrogenase</fullName>
        <ecNumber evidence="3">1.1.5.3</ecNumber>
    </submittedName>
</protein>
<feature type="domain" description="BFD-like [2Fe-2S]-binding" evidence="2">
    <location>
        <begin position="407"/>
        <end position="461"/>
    </location>
</feature>
<keyword evidence="4" id="KW-1185">Reference proteome</keyword>
<sequence>MKDNFIFDFAIIGAGVVGNAIARELSKYNLKIAVIEKNYDVCFETSGRNSGVIHAGFSYDTGSLKNKLCVQGNEEFDEVSKILDVPFKRCGKLLVGHTEEDFNQLKKIMQQGKNNQVQGMKLINETEINKLVPDAVGKYGIYSKNSGIVDPFIYTIALAESAAINSVNYFFDTKVINIKYLDSEQIYCIKTSKSTINSRWIINSAGLNCNEISNLVGINYNVIGSKGEYIVLNKKSGNKLPMPIYPVPNNTYMGIHVTNTTDGNVLVGPDAENVCCSSNYPTHKDNIDNLAKNANKIWPLVNRKDYIRTYSGILPKKTSSTGNIEDFTIKIEDDTTPNFINLIGIESPGLTAALPIGRYVVNLIKEKENLTSNKNFIPHRKGIRKFSEMSYAEQKIAISQNKDYGEIVCRCQKVSKAEIIQAINNPLNISTVSSIKYRTKSMMGQCQGGYCQMRITNLIEEIKNIPAENIKYQGENSNMFIGKIR</sequence>
<accession>A0ABS4KEJ2</accession>
<dbReference type="InterPro" id="IPR007419">
    <property type="entry name" value="BFD-like_2Fe2S-bd_dom"/>
</dbReference>
<dbReference type="PANTHER" id="PTHR42720">
    <property type="entry name" value="GLYCEROL-3-PHOSPHATE DEHYDROGENASE"/>
    <property type="match status" value="1"/>
</dbReference>
<dbReference type="Gene3D" id="3.30.9.10">
    <property type="entry name" value="D-Amino Acid Oxidase, subunit A, domain 2"/>
    <property type="match status" value="1"/>
</dbReference>
<dbReference type="InterPro" id="IPR041854">
    <property type="entry name" value="BFD-like_2Fe2S-bd_dom_sf"/>
</dbReference>
<dbReference type="InterPro" id="IPR006076">
    <property type="entry name" value="FAD-dep_OxRdtase"/>
</dbReference>
<dbReference type="GO" id="GO:0004368">
    <property type="term" value="F:glycerol-3-phosphate dehydrogenase (quinone) activity"/>
    <property type="evidence" value="ECO:0007669"/>
    <property type="project" value="UniProtKB-EC"/>
</dbReference>
<dbReference type="CDD" id="cd19946">
    <property type="entry name" value="GlpA-like_Fer2_BFD-like"/>
    <property type="match status" value="1"/>
</dbReference>
<comment type="caution">
    <text evidence="3">The sequence shown here is derived from an EMBL/GenBank/DDBJ whole genome shotgun (WGS) entry which is preliminary data.</text>
</comment>
<dbReference type="Pfam" id="PF04324">
    <property type="entry name" value="Fer2_BFD"/>
    <property type="match status" value="1"/>
</dbReference>
<evidence type="ECO:0000313" key="4">
    <source>
        <dbReference type="Proteomes" id="UP001519306"/>
    </source>
</evidence>
<organism evidence="3 4">
    <name type="scientific">Peptoniphilus stercorisuis</name>
    <dbReference type="NCBI Taxonomy" id="1436965"/>
    <lineage>
        <taxon>Bacteria</taxon>
        <taxon>Bacillati</taxon>
        <taxon>Bacillota</taxon>
        <taxon>Tissierellia</taxon>
        <taxon>Tissierellales</taxon>
        <taxon>Peptoniphilaceae</taxon>
        <taxon>Peptoniphilus</taxon>
    </lineage>
</organism>
<dbReference type="Gene3D" id="1.10.10.1100">
    <property type="entry name" value="BFD-like [2Fe-2S]-binding domain"/>
    <property type="match status" value="1"/>
</dbReference>